<dbReference type="EMBL" id="JABEZX010000011">
    <property type="protein sequence ID" value="MBA0570351.1"/>
    <property type="molecule type" value="Genomic_DNA"/>
</dbReference>
<sequence length="59" mass="6552">HINKTLNPKPIVEGIARGTVGELFSLPIPIALWDSNTSTMRDANTSTFFILSRWVILPT</sequence>
<feature type="non-terminal residue" evidence="1">
    <location>
        <position position="59"/>
    </location>
</feature>
<reference evidence="1 2" key="1">
    <citation type="journal article" date="2019" name="Genome Biol. Evol.">
        <title>Insights into the evolution of the New World diploid cottons (Gossypium, subgenus Houzingenia) based on genome sequencing.</title>
        <authorList>
            <person name="Grover C.E."/>
            <person name="Arick M.A. 2nd"/>
            <person name="Thrash A."/>
            <person name="Conover J.L."/>
            <person name="Sanders W.S."/>
            <person name="Peterson D.G."/>
            <person name="Frelichowski J.E."/>
            <person name="Scheffler J.A."/>
            <person name="Scheffler B.E."/>
            <person name="Wendel J.F."/>
        </authorList>
    </citation>
    <scope>NUCLEOTIDE SEQUENCE [LARGE SCALE GENOMIC DNA]</scope>
    <source>
        <strain evidence="1">157</strain>
        <tissue evidence="1">Leaf</tissue>
    </source>
</reference>
<feature type="non-terminal residue" evidence="1">
    <location>
        <position position="1"/>
    </location>
</feature>
<proteinExistence type="predicted"/>
<name>A0A7J8N050_9ROSI</name>
<gene>
    <name evidence="1" type="ORF">Golob_004023</name>
</gene>
<accession>A0A7J8N050</accession>
<organism evidence="1 2">
    <name type="scientific">Gossypium lobatum</name>
    <dbReference type="NCBI Taxonomy" id="34289"/>
    <lineage>
        <taxon>Eukaryota</taxon>
        <taxon>Viridiplantae</taxon>
        <taxon>Streptophyta</taxon>
        <taxon>Embryophyta</taxon>
        <taxon>Tracheophyta</taxon>
        <taxon>Spermatophyta</taxon>
        <taxon>Magnoliopsida</taxon>
        <taxon>eudicotyledons</taxon>
        <taxon>Gunneridae</taxon>
        <taxon>Pentapetalae</taxon>
        <taxon>rosids</taxon>
        <taxon>malvids</taxon>
        <taxon>Malvales</taxon>
        <taxon>Malvaceae</taxon>
        <taxon>Malvoideae</taxon>
        <taxon>Gossypium</taxon>
    </lineage>
</organism>
<keyword evidence="2" id="KW-1185">Reference proteome</keyword>
<evidence type="ECO:0000313" key="2">
    <source>
        <dbReference type="Proteomes" id="UP000593572"/>
    </source>
</evidence>
<evidence type="ECO:0000313" key="1">
    <source>
        <dbReference type="EMBL" id="MBA0570351.1"/>
    </source>
</evidence>
<protein>
    <submittedName>
        <fullName evidence="1">Uncharacterized protein</fullName>
    </submittedName>
</protein>
<dbReference type="Proteomes" id="UP000593572">
    <property type="component" value="Unassembled WGS sequence"/>
</dbReference>
<comment type="caution">
    <text evidence="1">The sequence shown here is derived from an EMBL/GenBank/DDBJ whole genome shotgun (WGS) entry which is preliminary data.</text>
</comment>
<dbReference type="AlphaFoldDB" id="A0A7J8N050"/>